<evidence type="ECO:0000259" key="2">
    <source>
        <dbReference type="PROSITE" id="PS50850"/>
    </source>
</evidence>
<dbReference type="InterPro" id="IPR011701">
    <property type="entry name" value="MFS"/>
</dbReference>
<feature type="transmembrane region" description="Helical" evidence="1">
    <location>
        <begin position="196"/>
        <end position="221"/>
    </location>
</feature>
<proteinExistence type="predicted"/>
<evidence type="ECO:0000313" key="4">
    <source>
        <dbReference type="Proteomes" id="UP000240490"/>
    </source>
</evidence>
<feature type="transmembrane region" description="Helical" evidence="1">
    <location>
        <begin position="39"/>
        <end position="57"/>
    </location>
</feature>
<dbReference type="InterPro" id="IPR036259">
    <property type="entry name" value="MFS_trans_sf"/>
</dbReference>
<feature type="transmembrane region" description="Helical" evidence="1">
    <location>
        <begin position="77"/>
        <end position="107"/>
    </location>
</feature>
<dbReference type="SUPFAM" id="SSF103473">
    <property type="entry name" value="MFS general substrate transporter"/>
    <property type="match status" value="1"/>
</dbReference>
<keyword evidence="1" id="KW-0472">Membrane</keyword>
<dbReference type="PROSITE" id="PS50850">
    <property type="entry name" value="MFS"/>
    <property type="match status" value="1"/>
</dbReference>
<dbReference type="InterPro" id="IPR020846">
    <property type="entry name" value="MFS_dom"/>
</dbReference>
<feature type="transmembrane region" description="Helical" evidence="1">
    <location>
        <begin position="157"/>
        <end position="176"/>
    </location>
</feature>
<feature type="domain" description="Major facilitator superfamily (MFS) profile" evidence="2">
    <location>
        <begin position="1"/>
        <end position="370"/>
    </location>
</feature>
<dbReference type="GO" id="GO:0022857">
    <property type="term" value="F:transmembrane transporter activity"/>
    <property type="evidence" value="ECO:0007669"/>
    <property type="project" value="InterPro"/>
</dbReference>
<gene>
    <name evidence="3" type="ORF">B9Q08_06045</name>
</gene>
<dbReference type="Proteomes" id="UP000240490">
    <property type="component" value="Unassembled WGS sequence"/>
</dbReference>
<feature type="transmembrane region" description="Helical" evidence="1">
    <location>
        <begin position="227"/>
        <end position="250"/>
    </location>
</feature>
<feature type="transmembrane region" description="Helical" evidence="1">
    <location>
        <begin position="346"/>
        <end position="366"/>
    </location>
</feature>
<keyword evidence="1" id="KW-0812">Transmembrane</keyword>
<sequence>MPSFKTSIAYIYSLSGSDIFRGILFPIYASRLGFTDLQIGIILTLFTIVTLVAYYPASLITEKFGAKLSLYVSQISYFISLGIIFYTTSLFGLFLAYAMLGVAQAFLVQRNTIIVANAKGKEELNTLYSSVNGSSLLGRLLGSLGVALLYFDPAITYFRLSFLLLGALWLTPIPIIHGLNDTKKAQKLTLSPQRNVLVYSVVALFTGFGENIIVTLLQLYYNNLGVNLLGISLIYVGTSAVGYAGTYLAGRMSGRVVFGYLASTLVYALTAPLIGLPLIYSVIAVTAYSFVRFTRNVFGSVMRGEILKSMNQVEKGYGTSSITSTLGDSAGTFLQGYLFNVGEYDFPFIIGAASMVGGSLLHYYFYRKYVEVTKKATS</sequence>
<dbReference type="EMBL" id="NEXJ01000105">
    <property type="protein sequence ID" value="PSN89882.1"/>
    <property type="molecule type" value="Genomic_DNA"/>
</dbReference>
<feature type="transmembrane region" description="Helical" evidence="1">
    <location>
        <begin position="257"/>
        <end position="290"/>
    </location>
</feature>
<keyword evidence="1" id="KW-1133">Transmembrane helix</keyword>
<dbReference type="AlphaFoldDB" id="A0A2R6AU36"/>
<dbReference type="Pfam" id="PF07690">
    <property type="entry name" value="MFS_1"/>
    <property type="match status" value="1"/>
</dbReference>
<organism evidence="3 4">
    <name type="scientific">Candidatus Marsarchaeota G2 archaeon ECH_B_SAG-M15</name>
    <dbReference type="NCBI Taxonomy" id="1978162"/>
    <lineage>
        <taxon>Archaea</taxon>
        <taxon>Candidatus Marsarchaeota</taxon>
        <taxon>Candidatus Marsarchaeota group 2</taxon>
    </lineage>
</organism>
<feature type="transmembrane region" description="Helical" evidence="1">
    <location>
        <begin position="6"/>
        <end position="27"/>
    </location>
</feature>
<reference evidence="3 4" key="1">
    <citation type="submission" date="2017-04" db="EMBL/GenBank/DDBJ databases">
        <title>Novel microbial lineages endemic to geothermal iron-oxide mats fill important gaps in the evolutionary history of Archaea.</title>
        <authorList>
            <person name="Jay Z.J."/>
            <person name="Beam J.P."/>
            <person name="Dlakic M."/>
            <person name="Rusch D.B."/>
            <person name="Kozubal M.A."/>
            <person name="Inskeep W.P."/>
        </authorList>
    </citation>
    <scope>NUCLEOTIDE SEQUENCE [LARGE SCALE GENOMIC DNA]</scope>
    <source>
        <strain evidence="3">ECH_B_SAG-M15</strain>
    </source>
</reference>
<evidence type="ECO:0000256" key="1">
    <source>
        <dbReference type="SAM" id="Phobius"/>
    </source>
</evidence>
<protein>
    <recommendedName>
        <fullName evidence="2">Major facilitator superfamily (MFS) profile domain-containing protein</fullName>
    </recommendedName>
</protein>
<comment type="caution">
    <text evidence="3">The sequence shown here is derived from an EMBL/GenBank/DDBJ whole genome shotgun (WGS) entry which is preliminary data.</text>
</comment>
<accession>A0A2R6AU36</accession>
<dbReference type="Gene3D" id="1.20.1250.20">
    <property type="entry name" value="MFS general substrate transporter like domains"/>
    <property type="match status" value="2"/>
</dbReference>
<name>A0A2R6AU36_9ARCH</name>
<evidence type="ECO:0000313" key="3">
    <source>
        <dbReference type="EMBL" id="PSN89882.1"/>
    </source>
</evidence>